<keyword evidence="7 8" id="KW-0804">Transcription</keyword>
<keyword evidence="6 8" id="KW-0238">DNA-binding</keyword>
<sequence>MSAYAVTPYSNTYQQLLSVPTFGDLEAYARAVNSVPMLTPEQEYELSMAYRANPNDLLAAHTLVISHLRVVVAQARKYAGYGLPQGDLIQEGSIGLMKAVKRFDPTRGVRLVSFAMHWIKAEMHEYIIKNWRMVKIATTKAQRKLFFNLRSMKTGDHLSQDEIHNMAKVLNVKPEEVVEMDQRLSGRDIAIDGGMDDDDEAMHMAPIAYLADETQEPTHVLARHQEDTRQTDGLQNALAQLDKRSREIVQSRWLQDDDDKGPTLHDLAAKFGISAERVRQIESAAMKKMKAFLTLEYAR</sequence>
<dbReference type="SUPFAM" id="SSF88946">
    <property type="entry name" value="Sigma2 domain of RNA polymerase sigma factors"/>
    <property type="match status" value="1"/>
</dbReference>
<dbReference type="CDD" id="cd06171">
    <property type="entry name" value="Sigma70_r4"/>
    <property type="match status" value="1"/>
</dbReference>
<dbReference type="SUPFAM" id="SSF88659">
    <property type="entry name" value="Sigma3 and sigma4 domains of RNA polymerase sigma factors"/>
    <property type="match status" value="1"/>
</dbReference>
<name>A0A345D8I4_9BURK</name>
<organism evidence="11 12">
    <name type="scientific">Ephemeroptericola cinctiostellae</name>
    <dbReference type="NCBI Taxonomy" id="2268024"/>
    <lineage>
        <taxon>Bacteria</taxon>
        <taxon>Pseudomonadati</taxon>
        <taxon>Pseudomonadota</taxon>
        <taxon>Betaproteobacteria</taxon>
        <taxon>Burkholderiales</taxon>
        <taxon>Burkholderiaceae</taxon>
        <taxon>Ephemeroptericola</taxon>
    </lineage>
</organism>
<dbReference type="Gene3D" id="1.10.10.10">
    <property type="entry name" value="Winged helix-like DNA-binding domain superfamily/Winged helix DNA-binding domain"/>
    <property type="match status" value="1"/>
</dbReference>
<dbReference type="Proteomes" id="UP000252182">
    <property type="component" value="Chromosome"/>
</dbReference>
<evidence type="ECO:0000256" key="6">
    <source>
        <dbReference type="ARBA" id="ARBA00023125"/>
    </source>
</evidence>
<evidence type="ECO:0000256" key="5">
    <source>
        <dbReference type="ARBA" id="ARBA00023082"/>
    </source>
</evidence>
<evidence type="ECO:0000313" key="12">
    <source>
        <dbReference type="Proteomes" id="UP000252182"/>
    </source>
</evidence>
<comment type="function">
    <text evidence="8">Sigma factors are initiation factors that promote the attachment of RNA polymerase to specific initiation sites and are then released.</text>
</comment>
<dbReference type="EMBL" id="CP031124">
    <property type="protein sequence ID" value="AXF84672.1"/>
    <property type="molecule type" value="Genomic_DNA"/>
</dbReference>
<dbReference type="GO" id="GO:0016987">
    <property type="term" value="F:sigma factor activity"/>
    <property type="evidence" value="ECO:0007669"/>
    <property type="project" value="UniProtKB-UniRule"/>
</dbReference>
<dbReference type="GO" id="GO:0006352">
    <property type="term" value="P:DNA-templated transcription initiation"/>
    <property type="evidence" value="ECO:0007669"/>
    <property type="project" value="UniProtKB-UniRule"/>
</dbReference>
<evidence type="ECO:0000256" key="3">
    <source>
        <dbReference type="ARBA" id="ARBA00023015"/>
    </source>
</evidence>
<dbReference type="PANTHER" id="PTHR30376">
    <property type="entry name" value="SIGMA FACTOR RPOH HEAT SHOCK RELATED"/>
    <property type="match status" value="1"/>
</dbReference>
<keyword evidence="3 8" id="KW-0805">Transcription regulation</keyword>
<dbReference type="InterPro" id="IPR007627">
    <property type="entry name" value="RNA_pol_sigma70_r2"/>
</dbReference>
<dbReference type="AlphaFoldDB" id="A0A345D8I4"/>
<dbReference type="PRINTS" id="PR00046">
    <property type="entry name" value="SIGMA70FCT"/>
</dbReference>
<evidence type="ECO:0000256" key="7">
    <source>
        <dbReference type="ARBA" id="ARBA00023163"/>
    </source>
</evidence>
<keyword evidence="4" id="KW-0346">Stress response</keyword>
<dbReference type="InterPro" id="IPR036388">
    <property type="entry name" value="WH-like_DNA-bd_sf"/>
</dbReference>
<keyword evidence="12" id="KW-1185">Reference proteome</keyword>
<dbReference type="Pfam" id="PF04542">
    <property type="entry name" value="Sigma70_r2"/>
    <property type="match status" value="1"/>
</dbReference>
<reference evidence="12" key="1">
    <citation type="submission" date="2018-07" db="EMBL/GenBank/DDBJ databases">
        <authorList>
            <person name="Kim H."/>
        </authorList>
    </citation>
    <scope>NUCLEOTIDE SEQUENCE [LARGE SCALE GENOMIC DNA]</scope>
    <source>
        <strain evidence="12">F02</strain>
    </source>
</reference>
<dbReference type="GO" id="GO:0003677">
    <property type="term" value="F:DNA binding"/>
    <property type="evidence" value="ECO:0007669"/>
    <property type="project" value="UniProtKB-KW"/>
</dbReference>
<dbReference type="NCBIfam" id="TIGR02937">
    <property type="entry name" value="sigma70-ECF"/>
    <property type="match status" value="1"/>
</dbReference>
<dbReference type="InterPro" id="IPR014284">
    <property type="entry name" value="RNA_pol_sigma-70_dom"/>
</dbReference>
<feature type="domain" description="RNA polymerase sigma-70" evidence="10">
    <location>
        <begin position="263"/>
        <end position="289"/>
    </location>
</feature>
<feature type="domain" description="RNA polymerase sigma-70" evidence="9">
    <location>
        <begin position="87"/>
        <end position="100"/>
    </location>
</feature>
<dbReference type="Pfam" id="PF04545">
    <property type="entry name" value="Sigma70_r4"/>
    <property type="match status" value="1"/>
</dbReference>
<evidence type="ECO:0000259" key="9">
    <source>
        <dbReference type="PROSITE" id="PS00715"/>
    </source>
</evidence>
<gene>
    <name evidence="11" type="primary">rpoH</name>
    <name evidence="11" type="ORF">DTO96_100382</name>
</gene>
<comment type="similarity">
    <text evidence="1 8">Belongs to the sigma-70 factor family.</text>
</comment>
<proteinExistence type="inferred from homology"/>
<dbReference type="PROSITE" id="PS00715">
    <property type="entry name" value="SIGMA70_1"/>
    <property type="match status" value="1"/>
</dbReference>
<dbReference type="InterPro" id="IPR050813">
    <property type="entry name" value="Sigma-70_Factor"/>
</dbReference>
<dbReference type="InterPro" id="IPR013324">
    <property type="entry name" value="RNA_pol_sigma_r3/r4-like"/>
</dbReference>
<keyword evidence="2" id="KW-0963">Cytoplasm</keyword>
<dbReference type="FunFam" id="1.20.120.1810:FF:000001">
    <property type="entry name" value="RNA polymerase sigma factor RpoH"/>
    <property type="match status" value="1"/>
</dbReference>
<dbReference type="NCBIfam" id="TIGR02392">
    <property type="entry name" value="rpoH_proteo"/>
    <property type="match status" value="1"/>
</dbReference>
<dbReference type="PANTHER" id="PTHR30376:SF3">
    <property type="entry name" value="RNA POLYMERASE SIGMA FACTOR RPOH"/>
    <property type="match status" value="1"/>
</dbReference>
<dbReference type="RefSeq" id="WP_114561946.1">
    <property type="nucleotide sequence ID" value="NZ_CP031124.1"/>
</dbReference>
<evidence type="ECO:0000256" key="2">
    <source>
        <dbReference type="ARBA" id="ARBA00022490"/>
    </source>
</evidence>
<dbReference type="InterPro" id="IPR012759">
    <property type="entry name" value="RNA_pol_sigma_RpoH_proteobac"/>
</dbReference>
<dbReference type="PROSITE" id="PS00716">
    <property type="entry name" value="SIGMA70_2"/>
    <property type="match status" value="1"/>
</dbReference>
<dbReference type="KEGG" id="hyf:DTO96_100382"/>
<dbReference type="Gene3D" id="1.20.120.1810">
    <property type="match status" value="1"/>
</dbReference>
<evidence type="ECO:0000256" key="4">
    <source>
        <dbReference type="ARBA" id="ARBA00023016"/>
    </source>
</evidence>
<dbReference type="InterPro" id="IPR007630">
    <property type="entry name" value="RNA_pol_sigma70_r4"/>
</dbReference>
<evidence type="ECO:0000259" key="10">
    <source>
        <dbReference type="PROSITE" id="PS00716"/>
    </source>
</evidence>
<dbReference type="NCBIfam" id="NF005143">
    <property type="entry name" value="PRK06596.1"/>
    <property type="match status" value="1"/>
</dbReference>
<dbReference type="InterPro" id="IPR013325">
    <property type="entry name" value="RNA_pol_sigma_r2"/>
</dbReference>
<keyword evidence="5 8" id="KW-0731">Sigma factor</keyword>
<accession>A0A345D8I4</accession>
<protein>
    <recommendedName>
        <fullName evidence="8">RNA polymerase sigma factor</fullName>
    </recommendedName>
</protein>
<dbReference type="FunFam" id="1.10.10.10:FF:000285">
    <property type="entry name" value="RNA polymerase sigma factor RpoH"/>
    <property type="match status" value="1"/>
</dbReference>
<dbReference type="OrthoDB" id="9809557at2"/>
<evidence type="ECO:0000256" key="8">
    <source>
        <dbReference type="RuleBase" id="RU362124"/>
    </source>
</evidence>
<evidence type="ECO:0000256" key="1">
    <source>
        <dbReference type="ARBA" id="ARBA00007788"/>
    </source>
</evidence>
<evidence type="ECO:0000313" key="11">
    <source>
        <dbReference type="EMBL" id="AXF84672.1"/>
    </source>
</evidence>
<dbReference type="InterPro" id="IPR000943">
    <property type="entry name" value="RNA_pol_sigma70"/>
</dbReference>